<dbReference type="InterPro" id="IPR019224">
    <property type="entry name" value="DUF2148"/>
</dbReference>
<dbReference type="AlphaFoldDB" id="A0A7J3ZLT7"/>
<dbReference type="PANTHER" id="PTHR40101:SF1">
    <property type="entry name" value="4FE-4S DOMAIN-CONTAINING PROTEIN"/>
    <property type="match status" value="1"/>
</dbReference>
<sequence length="168" mass="18247">MHEWSEFYRDALYGVAKLMAISAVTAPKARGIDNIVVKVLSDKSEIDALAKTMESLASEYENFFARDAASVRSSPVVVLIGCRIVKTGIKQPKEIEIDIDTALSLVNLGIAVGSAVKTASMLNVDNRIMYSIGVAAKRQGLLNEDVVLGIPLSATSKSIYFDRTWPPK</sequence>
<dbReference type="Pfam" id="PF09918">
    <property type="entry name" value="DUF2148"/>
    <property type="match status" value="1"/>
</dbReference>
<reference evidence="2" key="1">
    <citation type="journal article" date="2020" name="mSystems">
        <title>Genome- and Community-Level Interaction Insights into Carbon Utilization and Element Cycling Functions of Hydrothermarchaeota in Hydrothermal Sediment.</title>
        <authorList>
            <person name="Zhou Z."/>
            <person name="Liu Y."/>
            <person name="Xu W."/>
            <person name="Pan J."/>
            <person name="Luo Z.H."/>
            <person name="Li M."/>
        </authorList>
    </citation>
    <scope>NUCLEOTIDE SEQUENCE [LARGE SCALE GENOMIC DNA]</scope>
    <source>
        <strain evidence="2">SpSt-1116</strain>
    </source>
</reference>
<evidence type="ECO:0000259" key="1">
    <source>
        <dbReference type="Pfam" id="PF09918"/>
    </source>
</evidence>
<dbReference type="EMBL" id="DRZC01000080">
    <property type="protein sequence ID" value="HHQ81033.1"/>
    <property type="molecule type" value="Genomic_DNA"/>
</dbReference>
<evidence type="ECO:0000313" key="2">
    <source>
        <dbReference type="EMBL" id="HHQ81033.1"/>
    </source>
</evidence>
<name>A0A7J3ZLT7_9CREN</name>
<feature type="domain" description="DUF2148" evidence="1">
    <location>
        <begin position="102"/>
        <end position="163"/>
    </location>
</feature>
<organism evidence="2">
    <name type="scientific">Fervidicoccus fontis</name>
    <dbReference type="NCBI Taxonomy" id="683846"/>
    <lineage>
        <taxon>Archaea</taxon>
        <taxon>Thermoproteota</taxon>
        <taxon>Thermoprotei</taxon>
        <taxon>Fervidicoccales</taxon>
        <taxon>Fervidicoccaceae</taxon>
        <taxon>Fervidicoccus</taxon>
    </lineage>
</organism>
<proteinExistence type="predicted"/>
<dbReference type="PANTHER" id="PTHR40101">
    <property type="entry name" value="CONSERVED PROTEIN"/>
    <property type="match status" value="1"/>
</dbReference>
<accession>A0A7J3ZLT7</accession>
<protein>
    <submittedName>
        <fullName evidence="2">Ferredoxin</fullName>
    </submittedName>
</protein>
<gene>
    <name evidence="2" type="ORF">ENM78_06265</name>
</gene>
<comment type="caution">
    <text evidence="2">The sequence shown here is derived from an EMBL/GenBank/DDBJ whole genome shotgun (WGS) entry which is preliminary data.</text>
</comment>